<evidence type="ECO:0000256" key="6">
    <source>
        <dbReference type="SAM" id="Phobius"/>
    </source>
</evidence>
<feature type="domain" description="NADH-Ubiquinone oxidoreductase (complex I) chain 5 N-terminal" evidence="8">
    <location>
        <begin position="106"/>
        <end position="145"/>
    </location>
</feature>
<evidence type="ECO:0000313" key="9">
    <source>
        <dbReference type="EMBL" id="EDM24036.1"/>
    </source>
</evidence>
<keyword evidence="4 6" id="KW-0472">Membrane</keyword>
<evidence type="ECO:0000256" key="2">
    <source>
        <dbReference type="ARBA" id="ARBA00022692"/>
    </source>
</evidence>
<keyword evidence="2 5" id="KW-0812">Transmembrane</keyword>
<dbReference type="PRINTS" id="PR01434">
    <property type="entry name" value="NADHDHGNASE5"/>
</dbReference>
<feature type="transmembrane region" description="Helical" evidence="6">
    <location>
        <begin position="265"/>
        <end position="283"/>
    </location>
</feature>
<evidence type="ECO:0000256" key="4">
    <source>
        <dbReference type="ARBA" id="ARBA00023136"/>
    </source>
</evidence>
<dbReference type="GO" id="GO:0016020">
    <property type="term" value="C:membrane"/>
    <property type="evidence" value="ECO:0007669"/>
    <property type="project" value="UniProtKB-SubCell"/>
</dbReference>
<accession>A0AAI9F2X2</accession>
<feature type="transmembrane region" description="Helical" evidence="6">
    <location>
        <begin position="303"/>
        <end position="325"/>
    </location>
</feature>
<dbReference type="Proteomes" id="UP000003288">
    <property type="component" value="Unassembled WGS sequence"/>
</dbReference>
<feature type="transmembrane region" description="Helical" evidence="6">
    <location>
        <begin position="116"/>
        <end position="136"/>
    </location>
</feature>
<dbReference type="PANTHER" id="PTHR43373:SF1">
    <property type="entry name" value="NA(+)_H(+) ANTIPORTER SUBUNIT A"/>
    <property type="match status" value="1"/>
</dbReference>
<comment type="caution">
    <text evidence="9">The sequence shown here is derived from an EMBL/GenBank/DDBJ whole genome shotgun (WGS) entry which is preliminary data.</text>
</comment>
<evidence type="ECO:0000259" key="8">
    <source>
        <dbReference type="Pfam" id="PF00662"/>
    </source>
</evidence>
<proteinExistence type="predicted"/>
<protein>
    <submittedName>
        <fullName evidence="9">Hydrogenase, EchA subunit</fullName>
    </submittedName>
</protein>
<feature type="transmembrane region" description="Helical" evidence="6">
    <location>
        <begin position="539"/>
        <end position="560"/>
    </location>
</feature>
<feature type="transmembrane region" description="Helical" evidence="6">
    <location>
        <begin position="484"/>
        <end position="506"/>
    </location>
</feature>
<comment type="subcellular location">
    <subcellularLocation>
        <location evidence="1">Endomembrane system</location>
        <topology evidence="1">Multi-pass membrane protein</topology>
    </subcellularLocation>
    <subcellularLocation>
        <location evidence="5">Membrane</location>
        <topology evidence="5">Multi-pass membrane protein</topology>
    </subcellularLocation>
</comment>
<feature type="transmembrane region" description="Helical" evidence="6">
    <location>
        <begin position="356"/>
        <end position="380"/>
    </location>
</feature>
<feature type="transmembrane region" description="Helical" evidence="6">
    <location>
        <begin position="401"/>
        <end position="428"/>
    </location>
</feature>
<evidence type="ECO:0000256" key="5">
    <source>
        <dbReference type="RuleBase" id="RU000320"/>
    </source>
</evidence>
<evidence type="ECO:0000256" key="3">
    <source>
        <dbReference type="ARBA" id="ARBA00022989"/>
    </source>
</evidence>
<feature type="transmembrane region" description="Helical" evidence="6">
    <location>
        <begin position="440"/>
        <end position="463"/>
    </location>
</feature>
<feature type="transmembrane region" description="Helical" evidence="6">
    <location>
        <begin position="171"/>
        <end position="189"/>
    </location>
</feature>
<reference evidence="9 10" key="1">
    <citation type="journal article" date="2011" name="Stand. Genomic Sci.">
        <title>Draft genome sequence of Caminibacter mediatlanticus strain TB-2, an epsilonproteobacterium isolated from a deep-sea hydrothermal vent.</title>
        <authorList>
            <person name="Giovannelli D."/>
            <person name="Ferriera S."/>
            <person name="Johnson J."/>
            <person name="Kravitz S."/>
            <person name="Perez-Rodriguez I."/>
            <person name="Ricci J."/>
            <person name="O'Brien C."/>
            <person name="Voordeckers J.W."/>
            <person name="Bini E."/>
            <person name="Vetriani C."/>
        </authorList>
    </citation>
    <scope>NUCLEOTIDE SEQUENCE [LARGE SCALE GENOMIC DNA]</scope>
    <source>
        <strain evidence="9 10">TB-2</strain>
    </source>
</reference>
<dbReference type="PANTHER" id="PTHR43373">
    <property type="entry name" value="NA(+)/H(+) ANTIPORTER SUBUNIT"/>
    <property type="match status" value="1"/>
</dbReference>
<feature type="domain" description="NADH:quinone oxidoreductase/Mrp antiporter transmembrane" evidence="7">
    <location>
        <begin position="171"/>
        <end position="433"/>
    </location>
</feature>
<gene>
    <name evidence="9" type="ORF">CMTB2_07271</name>
</gene>
<dbReference type="GO" id="GO:0012505">
    <property type="term" value="C:endomembrane system"/>
    <property type="evidence" value="ECO:0007669"/>
    <property type="project" value="UniProtKB-SubCell"/>
</dbReference>
<feature type="transmembrane region" description="Helical" evidence="6">
    <location>
        <begin position="56"/>
        <end position="75"/>
    </location>
</feature>
<evidence type="ECO:0000259" key="7">
    <source>
        <dbReference type="Pfam" id="PF00361"/>
    </source>
</evidence>
<dbReference type="EMBL" id="ABCJ01000002">
    <property type="protein sequence ID" value="EDM24036.1"/>
    <property type="molecule type" value="Genomic_DNA"/>
</dbReference>
<dbReference type="InterPro" id="IPR001516">
    <property type="entry name" value="Proton_antipo_N"/>
</dbReference>
<dbReference type="InterPro" id="IPR050616">
    <property type="entry name" value="CPA3_Na-H_Antiporter_A"/>
</dbReference>
<evidence type="ECO:0000256" key="1">
    <source>
        <dbReference type="ARBA" id="ARBA00004127"/>
    </source>
</evidence>
<keyword evidence="3 6" id="KW-1133">Transmembrane helix</keyword>
<feature type="transmembrane region" description="Helical" evidence="6">
    <location>
        <begin position="332"/>
        <end position="350"/>
    </location>
</feature>
<dbReference type="Pfam" id="PF00361">
    <property type="entry name" value="Proton_antipo_M"/>
    <property type="match status" value="1"/>
</dbReference>
<feature type="transmembrane region" description="Helical" evidence="6">
    <location>
        <begin position="82"/>
        <end position="104"/>
    </location>
</feature>
<feature type="transmembrane region" description="Helical" evidence="6">
    <location>
        <begin position="233"/>
        <end position="253"/>
    </location>
</feature>
<feature type="transmembrane region" description="Helical" evidence="6">
    <location>
        <begin position="148"/>
        <end position="165"/>
    </location>
</feature>
<dbReference type="Pfam" id="PF00662">
    <property type="entry name" value="Proton_antipo_N"/>
    <property type="match status" value="1"/>
</dbReference>
<sequence length="615" mass="68663">MVTMSIILPWIIALIIYLTKNDFVTNVLSFLILPVLAYFGWVVYNSNLPMMIHTPGWLNILMVVYDIGLLGYFLYQGIKKKSFLVTSLAVVQFILLFIVLAMVNHNNTADIYIDKITAMFYIIVAIVGVPIAIFATKYMEYDEKRKHDFVAIVIWFLGVMNFAVSVNNIEWFFALFETTTLASFLMIGFRGDKEATNNAVLALWMNQIGGVAILLALILMIKTANIYHFTDILSLNNPAIIISALGFLSLSALVKGAQLPFHKWLLGAMVAPTPVSAILHSATMVKIAPYLILRISPAIHNTLLAKLLIITTGFVFVVASILALRETSFKKILAYSTIALLGLMMLAAAVGTPVAIVASLTLIVFHAFAKGFLFVEAGVLEKVFNVKYISQMRRLIERAPLTLMFIFFGFLNMTFVPFGSLIGKWFLIEEAANFLSHGSYIILILYVGAGSAFLSILYMKVLGISVRKAHSIEKVRFAPLPFRFNFVSFWYYGWLLALALFIAPFVGNILVDIAKDVVPGNYPIYADGLSLTLNNSTLYFWQIFIALAILVLIHTLPYFIKLKNVDIVHPYNCGELHKRHIETYDFACINVAKPYIIAFSIALFILVVVLGGGLL</sequence>
<dbReference type="AlphaFoldDB" id="A0AAI9F2X2"/>
<feature type="transmembrane region" description="Helical" evidence="6">
    <location>
        <begin position="201"/>
        <end position="221"/>
    </location>
</feature>
<organism evidence="9 10">
    <name type="scientific">Caminibacter mediatlanticus TB-2</name>
    <dbReference type="NCBI Taxonomy" id="391592"/>
    <lineage>
        <taxon>Bacteria</taxon>
        <taxon>Pseudomonadati</taxon>
        <taxon>Campylobacterota</taxon>
        <taxon>Epsilonproteobacteria</taxon>
        <taxon>Nautiliales</taxon>
        <taxon>Nautiliaceae</taxon>
        <taxon>Caminibacter</taxon>
    </lineage>
</organism>
<evidence type="ECO:0000313" key="10">
    <source>
        <dbReference type="Proteomes" id="UP000003288"/>
    </source>
</evidence>
<feature type="transmembrane region" description="Helical" evidence="6">
    <location>
        <begin position="23"/>
        <end position="44"/>
    </location>
</feature>
<dbReference type="InterPro" id="IPR001750">
    <property type="entry name" value="ND/Mrp_TM"/>
</dbReference>
<feature type="transmembrane region" description="Helical" evidence="6">
    <location>
        <begin position="595"/>
        <end position="614"/>
    </location>
</feature>
<name>A0AAI9F2X2_9BACT</name>